<keyword evidence="4" id="KW-1185">Reference proteome</keyword>
<dbReference type="HOGENOM" id="CLU_543418_0_0_1"/>
<accession>A0A0D3K4N1</accession>
<feature type="transmembrane region" description="Helical" evidence="2">
    <location>
        <begin position="57"/>
        <end position="90"/>
    </location>
</feature>
<dbReference type="KEGG" id="ehx:EMIHUDRAFT_113122"/>
<evidence type="ECO:0008006" key="5">
    <source>
        <dbReference type="Google" id="ProtNLM"/>
    </source>
</evidence>
<keyword evidence="2" id="KW-0812">Transmembrane</keyword>
<keyword evidence="2" id="KW-1133">Transmembrane helix</keyword>
<evidence type="ECO:0000313" key="3">
    <source>
        <dbReference type="EnsemblProtists" id="EOD30716"/>
    </source>
</evidence>
<dbReference type="GeneID" id="17275990"/>
<sequence>MAASGVELGALPSAYEELGENSARTPFDDNADPAVIALEQTVADLLNRRRPCHHSPVIVAVQLLLLGCAVLLLALPFALLVCLVRLLPWLPLPSSLPHSVQTVLRGSRWEAAERARRRSRPVVARWAAAATRRRPEGLEPDDGETSGTPPLLPETETAGLDWGELHCGLWWASGGWDPAQPTVVYVHGWEPGTTARGFRETFNWRRNVKQPSLGVKGERVPDIDAAELWAARGWNVALFYWNQFADDTLHEAERKIHSAQLVLEAVGRLVERQPPKGRRHLHLAEVSMQEAPLRIALLDPFFSPGAKQYLPRQTSPAARGVANLSAALRSLPHLPVELYRASILGDPPLCAALLPHLGDPTPQLHELAAFGYVVPPGVHPLSPRARHIAAVGLYFLSIAHEEDAHTPWEGRMHPRAHDGLICERMVAQTIRSQSAQRAAPQPLQPATPASLLAFLSRADRDGNLSDDRGSVDSKTELLERKDSVQEFDDAPHDAVKLDLAGCFADPSVLDPSPPEHRGPGAVAGASVSGLVVDVV</sequence>
<evidence type="ECO:0000313" key="4">
    <source>
        <dbReference type="Proteomes" id="UP000013827"/>
    </source>
</evidence>
<organism evidence="3 4">
    <name type="scientific">Emiliania huxleyi (strain CCMP1516)</name>
    <dbReference type="NCBI Taxonomy" id="280463"/>
    <lineage>
        <taxon>Eukaryota</taxon>
        <taxon>Haptista</taxon>
        <taxon>Haptophyta</taxon>
        <taxon>Prymnesiophyceae</taxon>
        <taxon>Isochrysidales</taxon>
        <taxon>Noelaerhabdaceae</taxon>
        <taxon>Emiliania</taxon>
    </lineage>
</organism>
<dbReference type="EnsemblProtists" id="EOD30716">
    <property type="protein sequence ID" value="EOD30716"/>
    <property type="gene ID" value="EMIHUDRAFT_113122"/>
</dbReference>
<dbReference type="RefSeq" id="XP_005783145.1">
    <property type="nucleotide sequence ID" value="XM_005783088.1"/>
</dbReference>
<name>A0A0D3K4N1_EMIH1</name>
<dbReference type="AlphaFoldDB" id="A0A0D3K4N1"/>
<dbReference type="Proteomes" id="UP000013827">
    <property type="component" value="Unassembled WGS sequence"/>
</dbReference>
<evidence type="ECO:0000256" key="2">
    <source>
        <dbReference type="SAM" id="Phobius"/>
    </source>
</evidence>
<dbReference type="PaxDb" id="2903-EOD30716"/>
<evidence type="ECO:0000256" key="1">
    <source>
        <dbReference type="SAM" id="MobiDB-lite"/>
    </source>
</evidence>
<reference evidence="3" key="2">
    <citation type="submission" date="2024-10" db="UniProtKB">
        <authorList>
            <consortium name="EnsemblProtists"/>
        </authorList>
    </citation>
    <scope>IDENTIFICATION</scope>
</reference>
<proteinExistence type="predicted"/>
<feature type="region of interest" description="Disordered" evidence="1">
    <location>
        <begin position="131"/>
        <end position="155"/>
    </location>
</feature>
<keyword evidence="2" id="KW-0472">Membrane</keyword>
<protein>
    <recommendedName>
        <fullName evidence="5">Proteophosphoglycan ppg4</fullName>
    </recommendedName>
</protein>
<reference evidence="4" key="1">
    <citation type="journal article" date="2013" name="Nature">
        <title>Pan genome of the phytoplankton Emiliania underpins its global distribution.</title>
        <authorList>
            <person name="Read B.A."/>
            <person name="Kegel J."/>
            <person name="Klute M.J."/>
            <person name="Kuo A."/>
            <person name="Lefebvre S.C."/>
            <person name="Maumus F."/>
            <person name="Mayer C."/>
            <person name="Miller J."/>
            <person name="Monier A."/>
            <person name="Salamov A."/>
            <person name="Young J."/>
            <person name="Aguilar M."/>
            <person name="Claverie J.M."/>
            <person name="Frickenhaus S."/>
            <person name="Gonzalez K."/>
            <person name="Herman E.K."/>
            <person name="Lin Y.C."/>
            <person name="Napier J."/>
            <person name="Ogata H."/>
            <person name="Sarno A.F."/>
            <person name="Shmutz J."/>
            <person name="Schroeder D."/>
            <person name="de Vargas C."/>
            <person name="Verret F."/>
            <person name="von Dassow P."/>
            <person name="Valentin K."/>
            <person name="Van de Peer Y."/>
            <person name="Wheeler G."/>
            <person name="Dacks J.B."/>
            <person name="Delwiche C.F."/>
            <person name="Dyhrman S.T."/>
            <person name="Glockner G."/>
            <person name="John U."/>
            <person name="Richards T."/>
            <person name="Worden A.Z."/>
            <person name="Zhang X."/>
            <person name="Grigoriev I.V."/>
            <person name="Allen A.E."/>
            <person name="Bidle K."/>
            <person name="Borodovsky M."/>
            <person name="Bowler C."/>
            <person name="Brownlee C."/>
            <person name="Cock J.M."/>
            <person name="Elias M."/>
            <person name="Gladyshev V.N."/>
            <person name="Groth M."/>
            <person name="Guda C."/>
            <person name="Hadaegh A."/>
            <person name="Iglesias-Rodriguez M.D."/>
            <person name="Jenkins J."/>
            <person name="Jones B.M."/>
            <person name="Lawson T."/>
            <person name="Leese F."/>
            <person name="Lindquist E."/>
            <person name="Lobanov A."/>
            <person name="Lomsadze A."/>
            <person name="Malik S.B."/>
            <person name="Marsh M.E."/>
            <person name="Mackinder L."/>
            <person name="Mock T."/>
            <person name="Mueller-Roeber B."/>
            <person name="Pagarete A."/>
            <person name="Parker M."/>
            <person name="Probert I."/>
            <person name="Quesneville H."/>
            <person name="Raines C."/>
            <person name="Rensing S.A."/>
            <person name="Riano-Pachon D.M."/>
            <person name="Richier S."/>
            <person name="Rokitta S."/>
            <person name="Shiraiwa Y."/>
            <person name="Soanes D.M."/>
            <person name="van der Giezen M."/>
            <person name="Wahlund T.M."/>
            <person name="Williams B."/>
            <person name="Wilson W."/>
            <person name="Wolfe G."/>
            <person name="Wurch L.L."/>
        </authorList>
    </citation>
    <scope>NUCLEOTIDE SEQUENCE</scope>
</reference>